<dbReference type="SUPFAM" id="SSF64167">
    <property type="entry name" value="SurE-like"/>
    <property type="match status" value="1"/>
</dbReference>
<comment type="cofactor">
    <cofactor evidence="7">
        <name>a divalent metal cation</name>
        <dbReference type="ChEBI" id="CHEBI:60240"/>
    </cofactor>
    <text evidence="7">Binds 1 divalent metal cation per subunit.</text>
</comment>
<evidence type="ECO:0000256" key="6">
    <source>
        <dbReference type="ARBA" id="ARBA00022801"/>
    </source>
</evidence>
<dbReference type="RefSeq" id="WP_112785398.1">
    <property type="nucleotide sequence ID" value="NZ_CP030041.1"/>
</dbReference>
<dbReference type="GO" id="GO:0046872">
    <property type="term" value="F:metal ion binding"/>
    <property type="evidence" value="ECO:0007669"/>
    <property type="project" value="UniProtKB-UniRule"/>
</dbReference>
<dbReference type="GO" id="GO:0005737">
    <property type="term" value="C:cytoplasm"/>
    <property type="evidence" value="ECO:0007669"/>
    <property type="project" value="UniProtKB-SubCell"/>
</dbReference>
<evidence type="ECO:0000256" key="5">
    <source>
        <dbReference type="ARBA" id="ARBA00022741"/>
    </source>
</evidence>
<dbReference type="GO" id="GO:0004309">
    <property type="term" value="F:exopolyphosphatase activity"/>
    <property type="evidence" value="ECO:0007669"/>
    <property type="project" value="TreeGrafter"/>
</dbReference>
<reference evidence="9 10" key="1">
    <citation type="submission" date="2018-06" db="EMBL/GenBank/DDBJ databases">
        <title>Echinicola strongylocentroti sp. nov., isolated from a sea urchin Strongylocentrotus intermedius.</title>
        <authorList>
            <person name="Bae S.S."/>
        </authorList>
    </citation>
    <scope>NUCLEOTIDE SEQUENCE [LARGE SCALE GENOMIC DNA]</scope>
    <source>
        <strain evidence="9 10">MEBiC08714</strain>
    </source>
</reference>
<dbReference type="GO" id="GO:0000166">
    <property type="term" value="F:nucleotide binding"/>
    <property type="evidence" value="ECO:0007669"/>
    <property type="project" value="UniProtKB-KW"/>
</dbReference>
<keyword evidence="4 7" id="KW-0479">Metal-binding</keyword>
<accession>A0A2Z4IM49</accession>
<dbReference type="PANTHER" id="PTHR30457:SF12">
    <property type="entry name" value="5'_3'-NUCLEOTIDASE SURE"/>
    <property type="match status" value="1"/>
</dbReference>
<dbReference type="GO" id="GO:0008253">
    <property type="term" value="F:5'-nucleotidase activity"/>
    <property type="evidence" value="ECO:0007669"/>
    <property type="project" value="UniProtKB-UniRule"/>
</dbReference>
<evidence type="ECO:0000256" key="3">
    <source>
        <dbReference type="ARBA" id="ARBA00022490"/>
    </source>
</evidence>
<feature type="domain" description="Survival protein SurE-like phosphatase/nucleotidase" evidence="8">
    <location>
        <begin position="3"/>
        <end position="179"/>
    </location>
</feature>
<evidence type="ECO:0000256" key="1">
    <source>
        <dbReference type="ARBA" id="ARBA00000815"/>
    </source>
</evidence>
<name>A0A2Z4IM49_9BACT</name>
<dbReference type="InterPro" id="IPR002828">
    <property type="entry name" value="SurE-like_Pase/nucleotidase"/>
</dbReference>
<dbReference type="EC" id="3.1.3.5" evidence="7"/>
<proteinExistence type="inferred from homology"/>
<evidence type="ECO:0000256" key="4">
    <source>
        <dbReference type="ARBA" id="ARBA00022723"/>
    </source>
</evidence>
<dbReference type="GO" id="GO:0008254">
    <property type="term" value="F:3'-nucleotidase activity"/>
    <property type="evidence" value="ECO:0007669"/>
    <property type="project" value="TreeGrafter"/>
</dbReference>
<comment type="similarity">
    <text evidence="2 7">Belongs to the SurE nucleotidase family.</text>
</comment>
<organism evidence="9 10">
    <name type="scientific">Echinicola strongylocentroti</name>
    <dbReference type="NCBI Taxonomy" id="1795355"/>
    <lineage>
        <taxon>Bacteria</taxon>
        <taxon>Pseudomonadati</taxon>
        <taxon>Bacteroidota</taxon>
        <taxon>Cytophagia</taxon>
        <taxon>Cytophagales</taxon>
        <taxon>Cyclobacteriaceae</taxon>
        <taxon>Echinicola</taxon>
    </lineage>
</organism>
<dbReference type="OrthoDB" id="9780815at2"/>
<dbReference type="KEGG" id="est:DN752_18835"/>
<protein>
    <recommendedName>
        <fullName evidence="7">5'-nucleotidase SurE</fullName>
        <ecNumber evidence="7">3.1.3.5</ecNumber>
    </recommendedName>
    <alternativeName>
        <fullName evidence="7">Nucleoside 5'-monophosphate phosphohydrolase</fullName>
    </alternativeName>
</protein>
<comment type="function">
    <text evidence="7">Nucleotidase that shows phosphatase activity on nucleoside 5'-monophosphates.</text>
</comment>
<keyword evidence="10" id="KW-1185">Reference proteome</keyword>
<gene>
    <name evidence="7 9" type="primary">surE</name>
    <name evidence="9" type="ORF">DN752_18835</name>
</gene>
<evidence type="ECO:0000256" key="2">
    <source>
        <dbReference type="ARBA" id="ARBA00011062"/>
    </source>
</evidence>
<dbReference type="NCBIfam" id="TIGR00087">
    <property type="entry name" value="surE"/>
    <property type="match status" value="1"/>
</dbReference>
<keyword evidence="6 7" id="KW-0378">Hydrolase</keyword>
<evidence type="ECO:0000313" key="9">
    <source>
        <dbReference type="EMBL" id="AWW32025.1"/>
    </source>
</evidence>
<comment type="subcellular location">
    <subcellularLocation>
        <location evidence="7">Cytoplasm</location>
    </subcellularLocation>
</comment>
<keyword evidence="5 7" id="KW-0547">Nucleotide-binding</keyword>
<dbReference type="AlphaFoldDB" id="A0A2Z4IM49"/>
<dbReference type="InterPro" id="IPR036523">
    <property type="entry name" value="SurE-like_sf"/>
</dbReference>
<keyword evidence="3 7" id="KW-0963">Cytoplasm</keyword>
<dbReference type="HAMAP" id="MF_00060">
    <property type="entry name" value="SurE"/>
    <property type="match status" value="1"/>
</dbReference>
<dbReference type="InterPro" id="IPR030048">
    <property type="entry name" value="SurE"/>
</dbReference>
<feature type="binding site" evidence="7">
    <location>
        <position position="9"/>
    </location>
    <ligand>
        <name>a divalent metal cation</name>
        <dbReference type="ChEBI" id="CHEBI:60240"/>
    </ligand>
</feature>
<sequence>MTILIANDDGIHSPGLRALAEVASAFGEVKIMAPDAERSSTGHAITSGRPLSMKKMDIGDFDAYRVDGTPADCVSLGCFYWENIDVVLSGINLGPNIGNAMWHSGTLAAAKQGVLLGKKGIALSTPSKDGKYHFEAIRPFVQRVMDLLLDAQAPQLVNVNFPADPKGLAWTKQSVRHYDGQVKPGEDPMGREHFWYTVVPIEETDKGTDRWAMEQGIVSLTPLRLDLTDMDTLKAVKDKGI</sequence>
<dbReference type="EMBL" id="CP030041">
    <property type="protein sequence ID" value="AWW32025.1"/>
    <property type="molecule type" value="Genomic_DNA"/>
</dbReference>
<evidence type="ECO:0000259" key="8">
    <source>
        <dbReference type="Pfam" id="PF01975"/>
    </source>
</evidence>
<dbReference type="Proteomes" id="UP000248688">
    <property type="component" value="Chromosome"/>
</dbReference>
<evidence type="ECO:0000313" key="10">
    <source>
        <dbReference type="Proteomes" id="UP000248688"/>
    </source>
</evidence>
<dbReference type="Gene3D" id="3.40.1210.10">
    <property type="entry name" value="Survival protein SurE-like phosphatase/nucleotidase"/>
    <property type="match status" value="1"/>
</dbReference>
<feature type="binding site" evidence="7">
    <location>
        <position position="92"/>
    </location>
    <ligand>
        <name>a divalent metal cation</name>
        <dbReference type="ChEBI" id="CHEBI:60240"/>
    </ligand>
</feature>
<dbReference type="Pfam" id="PF01975">
    <property type="entry name" value="SurE"/>
    <property type="match status" value="1"/>
</dbReference>
<dbReference type="PANTHER" id="PTHR30457">
    <property type="entry name" value="5'-NUCLEOTIDASE SURE"/>
    <property type="match status" value="1"/>
</dbReference>
<evidence type="ECO:0000256" key="7">
    <source>
        <dbReference type="HAMAP-Rule" id="MF_00060"/>
    </source>
</evidence>
<feature type="binding site" evidence="7">
    <location>
        <position position="39"/>
    </location>
    <ligand>
        <name>a divalent metal cation</name>
        <dbReference type="ChEBI" id="CHEBI:60240"/>
    </ligand>
</feature>
<feature type="binding site" evidence="7">
    <location>
        <position position="8"/>
    </location>
    <ligand>
        <name>a divalent metal cation</name>
        <dbReference type="ChEBI" id="CHEBI:60240"/>
    </ligand>
</feature>
<comment type="catalytic activity">
    <reaction evidence="1 7">
        <text>a ribonucleoside 5'-phosphate + H2O = a ribonucleoside + phosphate</text>
        <dbReference type="Rhea" id="RHEA:12484"/>
        <dbReference type="ChEBI" id="CHEBI:15377"/>
        <dbReference type="ChEBI" id="CHEBI:18254"/>
        <dbReference type="ChEBI" id="CHEBI:43474"/>
        <dbReference type="ChEBI" id="CHEBI:58043"/>
        <dbReference type="EC" id="3.1.3.5"/>
    </reaction>
</comment>